<dbReference type="STRING" id="626937.HMPREF3293_03001"/>
<keyword evidence="3" id="KW-1185">Reference proteome</keyword>
<dbReference type="EMBL" id="LSZW01000065">
    <property type="protein sequence ID" value="KXK64346.1"/>
    <property type="molecule type" value="Genomic_DNA"/>
</dbReference>
<comment type="caution">
    <text evidence="2">The sequence shown here is derived from an EMBL/GenBank/DDBJ whole genome shotgun (WGS) entry which is preliminary data.</text>
</comment>
<feature type="region of interest" description="Disordered" evidence="1">
    <location>
        <begin position="1"/>
        <end position="68"/>
    </location>
</feature>
<dbReference type="AlphaFoldDB" id="A0A136Q1H3"/>
<evidence type="ECO:0000313" key="2">
    <source>
        <dbReference type="EMBL" id="KXK64346.1"/>
    </source>
</evidence>
<sequence>MRGAAYIRRPQGPGAAGPAGNKTAEIPDAPAKRNAAGPAKLQSPGGSIPAGGAGKKERIATKRGNEYV</sequence>
<name>A0A136Q1H3_9FIRM</name>
<accession>A0A136Q1H3</accession>
<evidence type="ECO:0000313" key="3">
    <source>
        <dbReference type="Proteomes" id="UP000070366"/>
    </source>
</evidence>
<feature type="compositionally biased region" description="Basic and acidic residues" evidence="1">
    <location>
        <begin position="54"/>
        <end position="68"/>
    </location>
</feature>
<organism evidence="2 3">
    <name type="scientific">Christensenella minuta</name>
    <dbReference type="NCBI Taxonomy" id="626937"/>
    <lineage>
        <taxon>Bacteria</taxon>
        <taxon>Bacillati</taxon>
        <taxon>Bacillota</taxon>
        <taxon>Clostridia</taxon>
        <taxon>Christensenellales</taxon>
        <taxon>Christensenellaceae</taxon>
        <taxon>Christensenella</taxon>
    </lineage>
</organism>
<dbReference type="Proteomes" id="UP000070366">
    <property type="component" value="Unassembled WGS sequence"/>
</dbReference>
<protein>
    <submittedName>
        <fullName evidence="2">Uncharacterized protein</fullName>
    </submittedName>
</protein>
<evidence type="ECO:0000256" key="1">
    <source>
        <dbReference type="SAM" id="MobiDB-lite"/>
    </source>
</evidence>
<gene>
    <name evidence="2" type="ORF">HMPREF3293_03001</name>
</gene>
<reference evidence="2 3" key="1">
    <citation type="submission" date="2016-02" db="EMBL/GenBank/DDBJ databases">
        <authorList>
            <person name="Wen L."/>
            <person name="He K."/>
            <person name="Yang H."/>
        </authorList>
    </citation>
    <scope>NUCLEOTIDE SEQUENCE [LARGE SCALE GENOMIC DNA]</scope>
    <source>
        <strain evidence="2 3">DSM 22607</strain>
    </source>
</reference>
<dbReference type="KEGG" id="cmiu:B1H56_08410"/>
<proteinExistence type="predicted"/>
<feature type="compositionally biased region" description="Low complexity" evidence="1">
    <location>
        <begin position="10"/>
        <end position="20"/>
    </location>
</feature>